<organism evidence="1 2">
    <name type="scientific">Theropithecus gelada</name>
    <name type="common">Gelada baboon</name>
    <dbReference type="NCBI Taxonomy" id="9565"/>
    <lineage>
        <taxon>Eukaryota</taxon>
        <taxon>Metazoa</taxon>
        <taxon>Chordata</taxon>
        <taxon>Craniata</taxon>
        <taxon>Vertebrata</taxon>
        <taxon>Euteleostomi</taxon>
        <taxon>Mammalia</taxon>
        <taxon>Eutheria</taxon>
        <taxon>Euarchontoglires</taxon>
        <taxon>Primates</taxon>
        <taxon>Haplorrhini</taxon>
        <taxon>Catarrhini</taxon>
        <taxon>Cercopithecidae</taxon>
        <taxon>Cercopithecinae</taxon>
        <taxon>Theropithecus</taxon>
    </lineage>
</organism>
<dbReference type="Ensembl" id="ENSTGET00000007643.1">
    <property type="protein sequence ID" value="ENSTGEP00000006337.1"/>
    <property type="gene ID" value="ENSTGEG00000005203.1"/>
</dbReference>
<reference evidence="1" key="2">
    <citation type="submission" date="2025-08" db="UniProtKB">
        <authorList>
            <consortium name="Ensembl"/>
        </authorList>
    </citation>
    <scope>IDENTIFICATION</scope>
</reference>
<accession>A0A8D2EJV3</accession>
<protein>
    <submittedName>
        <fullName evidence="1">Uncharacterized protein</fullName>
    </submittedName>
</protein>
<dbReference type="InterPro" id="IPR019351">
    <property type="entry name" value="DUF2039"/>
</dbReference>
<dbReference type="Proteomes" id="UP000694411">
    <property type="component" value="Chromosome 13"/>
</dbReference>
<evidence type="ECO:0000313" key="2">
    <source>
        <dbReference type="Proteomes" id="UP000694411"/>
    </source>
</evidence>
<evidence type="ECO:0000313" key="1">
    <source>
        <dbReference type="Ensembl" id="ENSTGEP00000006337.1"/>
    </source>
</evidence>
<dbReference type="PANTHER" id="PTHR22876:SF5">
    <property type="entry name" value="CHROMOSOME 9 OPEN READING FRAME 85"/>
    <property type="match status" value="1"/>
</dbReference>
<dbReference type="Pfam" id="PF10217">
    <property type="entry name" value="DUF2039"/>
    <property type="match status" value="1"/>
</dbReference>
<reference evidence="1" key="3">
    <citation type="submission" date="2025-09" db="UniProtKB">
        <authorList>
            <consortium name="Ensembl"/>
        </authorList>
    </citation>
    <scope>IDENTIFICATION</scope>
</reference>
<sequence length="71" mass="8247">MSSAAWLIPGLKHQNTFSFKNDKFDKSVQTKEINAKFPDGVCQRYKEVLECCVKYKKYEPLSKPKKCVKCL</sequence>
<name>A0A8D2EJV3_THEGE</name>
<dbReference type="AlphaFoldDB" id="A0A8D2EJV3"/>
<proteinExistence type="predicted"/>
<reference evidence="1" key="1">
    <citation type="submission" date="2018-05" db="EMBL/GenBank/DDBJ databases">
        <title>Whole genome of Theropithecus gelada.</title>
        <authorList>
            <person name="Chiou K.L."/>
            <person name="Snyder-Mackler N."/>
        </authorList>
    </citation>
    <scope>NUCLEOTIDE SEQUENCE [LARGE SCALE GENOMIC DNA]</scope>
</reference>
<keyword evidence="2" id="KW-1185">Reference proteome</keyword>
<dbReference type="PANTHER" id="PTHR22876">
    <property type="entry name" value="ZGC:101016"/>
    <property type="match status" value="1"/>
</dbReference>